<dbReference type="CDD" id="cd22278">
    <property type="entry name" value="DPBB_GH45_endoglucanase"/>
    <property type="match status" value="1"/>
</dbReference>
<keyword evidence="7" id="KW-0326">Glycosidase</keyword>
<dbReference type="GO" id="GO:0008810">
    <property type="term" value="F:cellulase activity"/>
    <property type="evidence" value="ECO:0007669"/>
    <property type="project" value="UniProtKB-EC"/>
</dbReference>
<dbReference type="Gene3D" id="2.40.40.10">
    <property type="entry name" value="RlpA-like domain"/>
    <property type="match status" value="1"/>
</dbReference>
<dbReference type="RefSeq" id="XP_013428725.1">
    <property type="nucleotide sequence ID" value="XM_013573271.1"/>
</dbReference>
<dbReference type="STRING" id="1043004.A0A074WMZ8"/>
<dbReference type="PANTHER" id="PTHR39730:SF1">
    <property type="entry name" value="ENDOGLUCANASE 1"/>
    <property type="match status" value="1"/>
</dbReference>
<keyword evidence="8" id="KW-0624">Polysaccharide degradation</keyword>
<evidence type="ECO:0000256" key="4">
    <source>
        <dbReference type="ARBA" id="ARBA00022801"/>
    </source>
</evidence>
<dbReference type="EC" id="3.2.1.4" evidence="3 9"/>
<comment type="similarity">
    <text evidence="2">Belongs to the glycosyl hydrolase 45 (cellulase K) family.</text>
</comment>
<evidence type="ECO:0000256" key="2">
    <source>
        <dbReference type="ARBA" id="ARBA00007793"/>
    </source>
</evidence>
<feature type="active site" description="Nucleophile" evidence="9">
    <location>
        <position position="33"/>
    </location>
</feature>
<dbReference type="PROSITE" id="PS01140">
    <property type="entry name" value="GLYCOSYL_HYDROL_F45"/>
    <property type="match status" value="1"/>
</dbReference>
<keyword evidence="13" id="KW-1185">Reference proteome</keyword>
<keyword evidence="5" id="KW-0136">Cellulose degradation</keyword>
<comment type="catalytic activity">
    <reaction evidence="1 9">
        <text>Endohydrolysis of (1-&gt;4)-beta-D-glucosidic linkages in cellulose, lichenin and cereal beta-D-glucans.</text>
        <dbReference type="EC" id="3.2.1.4"/>
    </reaction>
</comment>
<evidence type="ECO:0000256" key="1">
    <source>
        <dbReference type="ARBA" id="ARBA00000966"/>
    </source>
</evidence>
<dbReference type="HOGENOM" id="CLU_045022_1_1_1"/>
<name>A0A074WMZ8_9PEZI</name>
<evidence type="ECO:0000259" key="11">
    <source>
        <dbReference type="PROSITE" id="PS01140"/>
    </source>
</evidence>
<keyword evidence="4" id="KW-0378">Hydrolase</keyword>
<dbReference type="Pfam" id="PF02015">
    <property type="entry name" value="Glyco_hydro_45"/>
    <property type="match status" value="1"/>
</dbReference>
<dbReference type="OrthoDB" id="10035502at2759"/>
<accession>A0A074WMZ8</accession>
<dbReference type="GO" id="GO:0030245">
    <property type="term" value="P:cellulose catabolic process"/>
    <property type="evidence" value="ECO:0007669"/>
    <property type="project" value="UniProtKB-KW"/>
</dbReference>
<dbReference type="SUPFAM" id="SSF50685">
    <property type="entry name" value="Barwin-like endoglucanases"/>
    <property type="match status" value="1"/>
</dbReference>
<dbReference type="EMBL" id="KL584707">
    <property type="protein sequence ID" value="KEQ74475.1"/>
    <property type="molecule type" value="Genomic_DNA"/>
</dbReference>
<evidence type="ECO:0000256" key="7">
    <source>
        <dbReference type="ARBA" id="ARBA00023295"/>
    </source>
</evidence>
<keyword evidence="10" id="KW-0732">Signal</keyword>
<dbReference type="PANTHER" id="PTHR39730">
    <property type="entry name" value="ENDOGLUCANASE 1"/>
    <property type="match status" value="1"/>
</dbReference>
<feature type="signal peptide" evidence="10">
    <location>
        <begin position="1"/>
        <end position="22"/>
    </location>
</feature>
<evidence type="ECO:0000313" key="13">
    <source>
        <dbReference type="Proteomes" id="UP000027730"/>
    </source>
</evidence>
<protein>
    <recommendedName>
        <fullName evidence="3 9">Cellulase</fullName>
        <ecNumber evidence="3 9">3.2.1.4</ecNumber>
    </recommendedName>
</protein>
<evidence type="ECO:0000256" key="10">
    <source>
        <dbReference type="SAM" id="SignalP"/>
    </source>
</evidence>
<gene>
    <name evidence="12" type="ORF">M436DRAFT_71900</name>
</gene>
<dbReference type="InterPro" id="IPR036908">
    <property type="entry name" value="RlpA-like_sf"/>
</dbReference>
<evidence type="ECO:0000256" key="6">
    <source>
        <dbReference type="ARBA" id="ARBA00023277"/>
    </source>
</evidence>
<dbReference type="InterPro" id="IPR000334">
    <property type="entry name" value="Glyco_hydro_45"/>
</dbReference>
<feature type="domain" description="Glycosyl hydrolases family 45 active site" evidence="11">
    <location>
        <begin position="28"/>
        <end position="39"/>
    </location>
</feature>
<dbReference type="AlphaFoldDB" id="A0A074WMZ8"/>
<feature type="chain" id="PRO_5001701597" description="Cellulase" evidence="10">
    <location>
        <begin position="23"/>
        <end position="377"/>
    </location>
</feature>
<dbReference type="Proteomes" id="UP000027730">
    <property type="component" value="Unassembled WGS sequence"/>
</dbReference>
<keyword evidence="6" id="KW-0119">Carbohydrate metabolism</keyword>
<evidence type="ECO:0000256" key="3">
    <source>
        <dbReference type="ARBA" id="ARBA00012601"/>
    </source>
</evidence>
<sequence length="377" mass="37887">MSSIKSLALLALATGFASVVNAAETGKTTRYWDCCKGSCSWPGKAAVSAPVTTCDKSDNPLTDANTASACDGGSAYMCSDQSPWAVSDTLAYGFAATNIAGGSEESWCCSCYKLTFTTTSIAGKTMIVQSTNTGGDLGSNQFDIAIPGGGTGIFNACTDEYNAPSSGWGAQYGGISTNTCSSFPKALQAGCGFRFDWFEGADNPEVEFERVECPAEIVAKSGCKRDDDGQQLKFAAAAASSSPVAASSASSSSPVAASSTEAAPVVSSAAEVTSAASSTSEATTSSEASVSSAAAYKAPVADSSAVESSAAPYTAPAVESSAIESSAAAYTPTTPIVSSYSAVEVSSTSLSSATAPSSTGSSEDGPCNVQYVYEYDL</sequence>
<evidence type="ECO:0000256" key="8">
    <source>
        <dbReference type="ARBA" id="ARBA00023326"/>
    </source>
</evidence>
<evidence type="ECO:0000256" key="9">
    <source>
        <dbReference type="PROSITE-ProRule" id="PRU10069"/>
    </source>
</evidence>
<evidence type="ECO:0000313" key="12">
    <source>
        <dbReference type="EMBL" id="KEQ74475.1"/>
    </source>
</evidence>
<evidence type="ECO:0000256" key="5">
    <source>
        <dbReference type="ARBA" id="ARBA00023001"/>
    </source>
</evidence>
<organism evidence="12 13">
    <name type="scientific">Aureobasidium namibiae CBS 147.97</name>
    <dbReference type="NCBI Taxonomy" id="1043004"/>
    <lineage>
        <taxon>Eukaryota</taxon>
        <taxon>Fungi</taxon>
        <taxon>Dikarya</taxon>
        <taxon>Ascomycota</taxon>
        <taxon>Pezizomycotina</taxon>
        <taxon>Dothideomycetes</taxon>
        <taxon>Dothideomycetidae</taxon>
        <taxon>Dothideales</taxon>
        <taxon>Saccotheciaceae</taxon>
        <taxon>Aureobasidium</taxon>
    </lineage>
</organism>
<dbReference type="InterPro" id="IPR052288">
    <property type="entry name" value="GH45_Enzymes"/>
</dbReference>
<reference evidence="12 13" key="1">
    <citation type="journal article" date="2014" name="BMC Genomics">
        <title>Genome sequencing of four Aureobasidium pullulans varieties: biotechnological potential, stress tolerance, and description of new species.</title>
        <authorList>
            <person name="Gostin Ar C."/>
            <person name="Ohm R.A."/>
            <person name="Kogej T."/>
            <person name="Sonjak S."/>
            <person name="Turk M."/>
            <person name="Zajc J."/>
            <person name="Zalar P."/>
            <person name="Grube M."/>
            <person name="Sun H."/>
            <person name="Han J."/>
            <person name="Sharma A."/>
            <person name="Chiniquy J."/>
            <person name="Ngan C.Y."/>
            <person name="Lipzen A."/>
            <person name="Barry K."/>
            <person name="Grigoriev I.V."/>
            <person name="Gunde-Cimerman N."/>
        </authorList>
    </citation>
    <scope>NUCLEOTIDE SEQUENCE [LARGE SCALE GENOMIC DNA]</scope>
    <source>
        <strain evidence="12 13">CBS 147.97</strain>
    </source>
</reference>
<dbReference type="GeneID" id="25415021"/>
<proteinExistence type="inferred from homology"/>